<feature type="transmembrane region" description="Helical" evidence="1">
    <location>
        <begin position="139"/>
        <end position="160"/>
    </location>
</feature>
<keyword evidence="3" id="KW-0645">Protease</keyword>
<keyword evidence="1" id="KW-0472">Membrane</keyword>
<dbReference type="GO" id="GO:0080120">
    <property type="term" value="P:CAAX-box protein maturation"/>
    <property type="evidence" value="ECO:0007669"/>
    <property type="project" value="UniProtKB-ARBA"/>
</dbReference>
<comment type="caution">
    <text evidence="3">The sequence shown here is derived from an EMBL/GenBank/DDBJ whole genome shotgun (WGS) entry which is preliminary data.</text>
</comment>
<protein>
    <submittedName>
        <fullName evidence="3">CPBP family intramembrane metalloprotease</fullName>
    </submittedName>
</protein>
<dbReference type="RefSeq" id="WP_240714570.1">
    <property type="nucleotide sequence ID" value="NZ_JAKVTV010000005.1"/>
</dbReference>
<feature type="transmembrane region" description="Helical" evidence="1">
    <location>
        <begin position="104"/>
        <end position="127"/>
    </location>
</feature>
<feature type="transmembrane region" description="Helical" evidence="1">
    <location>
        <begin position="20"/>
        <end position="40"/>
    </location>
</feature>
<proteinExistence type="predicted"/>
<feature type="transmembrane region" description="Helical" evidence="1">
    <location>
        <begin position="243"/>
        <end position="261"/>
    </location>
</feature>
<feature type="transmembrane region" description="Helical" evidence="1">
    <location>
        <begin position="60"/>
        <end position="84"/>
    </location>
</feature>
<gene>
    <name evidence="3" type="ORF">ML462_14640</name>
</gene>
<dbReference type="GO" id="GO:0004175">
    <property type="term" value="F:endopeptidase activity"/>
    <property type="evidence" value="ECO:0007669"/>
    <property type="project" value="UniProtKB-ARBA"/>
</dbReference>
<organism evidence="3 4">
    <name type="scientific">Christiangramia lutea</name>
    <dbReference type="NCBI Taxonomy" id="1607951"/>
    <lineage>
        <taxon>Bacteria</taxon>
        <taxon>Pseudomonadati</taxon>
        <taxon>Bacteroidota</taxon>
        <taxon>Flavobacteriia</taxon>
        <taxon>Flavobacteriales</taxon>
        <taxon>Flavobacteriaceae</taxon>
        <taxon>Christiangramia</taxon>
    </lineage>
</organism>
<keyword evidence="4" id="KW-1185">Reference proteome</keyword>
<evidence type="ECO:0000313" key="4">
    <source>
        <dbReference type="Proteomes" id="UP001139226"/>
    </source>
</evidence>
<dbReference type="EMBL" id="JAKVTV010000005">
    <property type="protein sequence ID" value="MCH4824408.1"/>
    <property type="molecule type" value="Genomic_DNA"/>
</dbReference>
<dbReference type="InterPro" id="IPR003675">
    <property type="entry name" value="Rce1/LyrA-like_dom"/>
</dbReference>
<dbReference type="Proteomes" id="UP001139226">
    <property type="component" value="Unassembled WGS sequence"/>
</dbReference>
<evidence type="ECO:0000256" key="1">
    <source>
        <dbReference type="SAM" id="Phobius"/>
    </source>
</evidence>
<evidence type="ECO:0000313" key="3">
    <source>
        <dbReference type="EMBL" id="MCH4824408.1"/>
    </source>
</evidence>
<dbReference type="PANTHER" id="PTHR39430">
    <property type="entry name" value="MEMBRANE-ASSOCIATED PROTEASE-RELATED"/>
    <property type="match status" value="1"/>
</dbReference>
<sequence length="268" mass="30413">MKPILGDITKREFLENYGLFIVAILAFGATISTFLCRKFLDKKTFKSLGLKLNKKAVRDLFFGFLLSFFMSALFFALLVGLGFIEFEGVSFQKLNFNSSFNFIQFMSVITIGSLSLMLLEHIFVGYWEELVFRGYLFQNMIEGIGLGISIVITCIIYGLIHFMNPNATILSSLIIVAFGFLRIYGYLSTKMLWLSMGMHIGWNFFQGPVFGFAASGHKKETLLNHNFLSGKDYLTGGEFGPEGSILIIPILILALIIMRWYSAKFYRI</sequence>
<accession>A0A9X1V8L9</accession>
<reference evidence="3" key="1">
    <citation type="submission" date="2022-03" db="EMBL/GenBank/DDBJ databases">
        <title>Gramella crocea sp. nov., isolated from activated sludge of a seafood processing plant.</title>
        <authorList>
            <person name="Zhang X."/>
        </authorList>
    </citation>
    <scope>NUCLEOTIDE SEQUENCE</scope>
    <source>
        <strain evidence="3">YJ019</strain>
    </source>
</reference>
<dbReference type="Pfam" id="PF02517">
    <property type="entry name" value="Rce1-like"/>
    <property type="match status" value="1"/>
</dbReference>
<keyword evidence="1" id="KW-0812">Transmembrane</keyword>
<keyword evidence="1" id="KW-1133">Transmembrane helix</keyword>
<name>A0A9X1V8L9_9FLAO</name>
<keyword evidence="3" id="KW-0378">Hydrolase</keyword>
<dbReference type="PANTHER" id="PTHR39430:SF1">
    <property type="entry name" value="PROTEASE"/>
    <property type="match status" value="1"/>
</dbReference>
<keyword evidence="3" id="KW-0482">Metalloprotease</keyword>
<evidence type="ECO:0000259" key="2">
    <source>
        <dbReference type="Pfam" id="PF02517"/>
    </source>
</evidence>
<feature type="domain" description="CAAX prenyl protease 2/Lysostaphin resistance protein A-like" evidence="2">
    <location>
        <begin position="113"/>
        <end position="205"/>
    </location>
</feature>
<feature type="transmembrane region" description="Helical" evidence="1">
    <location>
        <begin position="166"/>
        <end position="184"/>
    </location>
</feature>
<dbReference type="GO" id="GO:0008237">
    <property type="term" value="F:metallopeptidase activity"/>
    <property type="evidence" value="ECO:0007669"/>
    <property type="project" value="UniProtKB-KW"/>
</dbReference>
<dbReference type="AlphaFoldDB" id="A0A9X1V8L9"/>